<dbReference type="AlphaFoldDB" id="A0A2D4NP77"/>
<proteinExistence type="predicted"/>
<evidence type="ECO:0000313" key="1">
    <source>
        <dbReference type="EMBL" id="LAB46753.1"/>
    </source>
</evidence>
<reference evidence="1" key="2">
    <citation type="submission" date="2017-11" db="EMBL/GenBank/DDBJ databases">
        <title>Coralsnake Venomics: Analyses of Venom Gland Transcriptomes and Proteomes of Six Brazilian Taxa.</title>
        <authorList>
            <person name="Aird S.D."/>
            <person name="Jorge da Silva N."/>
            <person name="Qiu L."/>
            <person name="Villar-Briones A."/>
            <person name="Aparecida-Saddi V."/>
            <person name="Campos-Telles M.P."/>
            <person name="Grau M."/>
            <person name="Mikheyev A.S."/>
        </authorList>
    </citation>
    <scope>NUCLEOTIDE SEQUENCE</scope>
    <source>
        <tissue evidence="1">Venom_gland</tissue>
    </source>
</reference>
<sequence length="99" mass="10913">MEGTWGACNENHTRVGENAKMCCGSGKVHRWRLTPETCNPPANFQTGFLRKPAGQLANSNYVIMECFATSCMNGLPSIQIIIIKAQLGRLLTVRTLWTG</sequence>
<reference evidence="1" key="1">
    <citation type="submission" date="2017-07" db="EMBL/GenBank/DDBJ databases">
        <authorList>
            <person name="Mikheyev A."/>
            <person name="Grau M."/>
        </authorList>
    </citation>
    <scope>NUCLEOTIDE SEQUENCE</scope>
    <source>
        <tissue evidence="1">Venom_gland</tissue>
    </source>
</reference>
<accession>A0A2D4NP77</accession>
<name>A0A2D4NP77_MICSU</name>
<organism evidence="1">
    <name type="scientific">Micrurus surinamensis</name>
    <name type="common">Surinam coral snake</name>
    <dbReference type="NCBI Taxonomy" id="129470"/>
    <lineage>
        <taxon>Eukaryota</taxon>
        <taxon>Metazoa</taxon>
        <taxon>Chordata</taxon>
        <taxon>Craniata</taxon>
        <taxon>Vertebrata</taxon>
        <taxon>Euteleostomi</taxon>
        <taxon>Lepidosauria</taxon>
        <taxon>Squamata</taxon>
        <taxon>Bifurcata</taxon>
        <taxon>Unidentata</taxon>
        <taxon>Episquamata</taxon>
        <taxon>Toxicofera</taxon>
        <taxon>Serpentes</taxon>
        <taxon>Colubroidea</taxon>
        <taxon>Elapidae</taxon>
        <taxon>Elapinae</taxon>
        <taxon>Micrurus</taxon>
    </lineage>
</organism>
<dbReference type="EMBL" id="IACN01008646">
    <property type="protein sequence ID" value="LAB46753.1"/>
    <property type="molecule type" value="Transcribed_RNA"/>
</dbReference>
<protein>
    <submittedName>
        <fullName evidence="1">Uncharacterized protein</fullName>
    </submittedName>
</protein>